<dbReference type="SUPFAM" id="SSF53850">
    <property type="entry name" value="Periplasmic binding protein-like II"/>
    <property type="match status" value="1"/>
</dbReference>
<evidence type="ECO:0000256" key="6">
    <source>
        <dbReference type="ARBA" id="ARBA00023170"/>
    </source>
</evidence>
<name>B7S996_GLYIN</name>
<feature type="transmembrane region" description="Helical" evidence="8">
    <location>
        <begin position="384"/>
        <end position="405"/>
    </location>
</feature>
<gene>
    <name evidence="10" type="ORF">GIP_L7_0100</name>
</gene>
<accession>B7S996</accession>
<feature type="transmembrane region" description="Helical" evidence="8">
    <location>
        <begin position="577"/>
        <end position="601"/>
    </location>
</feature>
<dbReference type="EMBL" id="EF710659">
    <property type="protein sequence ID" value="ACE75471.1"/>
    <property type="molecule type" value="Genomic_DNA"/>
</dbReference>
<evidence type="ECO:0000256" key="5">
    <source>
        <dbReference type="ARBA" id="ARBA00023136"/>
    </source>
</evidence>
<keyword evidence="7" id="KW-0325">Glycoprotein</keyword>
<keyword evidence="5 8" id="KW-0472">Membrane</keyword>
<evidence type="ECO:0000256" key="7">
    <source>
        <dbReference type="ARBA" id="ARBA00023180"/>
    </source>
</evidence>
<keyword evidence="3 8" id="KW-0812">Transmembrane</keyword>
<keyword evidence="9" id="KW-0732">Signal</keyword>
<dbReference type="GO" id="GO:0005886">
    <property type="term" value="C:plasma membrane"/>
    <property type="evidence" value="ECO:0007669"/>
    <property type="project" value="UniProtKB-SubCell"/>
</dbReference>
<feature type="transmembrane region" description="Helical" evidence="8">
    <location>
        <begin position="336"/>
        <end position="356"/>
    </location>
</feature>
<keyword evidence="4 8" id="KW-1133">Transmembrane helix</keyword>
<comment type="subcellular location">
    <subcellularLocation>
        <location evidence="1">Cell membrane</location>
        <topology evidence="1">Multi-pass membrane protein</topology>
    </subcellularLocation>
</comment>
<evidence type="ECO:0000256" key="1">
    <source>
        <dbReference type="ARBA" id="ARBA00004651"/>
    </source>
</evidence>
<proteinExistence type="predicted"/>
<dbReference type="AlphaFoldDB" id="B7S996"/>
<evidence type="ECO:0000313" key="10">
    <source>
        <dbReference type="EMBL" id="ACE75471.1"/>
    </source>
</evidence>
<evidence type="ECO:0000256" key="4">
    <source>
        <dbReference type="ARBA" id="ARBA00022989"/>
    </source>
</evidence>
<evidence type="ECO:0000256" key="8">
    <source>
        <dbReference type="SAM" id="Phobius"/>
    </source>
</evidence>
<dbReference type="InterPro" id="IPR052192">
    <property type="entry name" value="Insect_Ionotropic_Sensory_Rcpt"/>
</dbReference>
<evidence type="ECO:0000256" key="9">
    <source>
        <dbReference type="SAM" id="SignalP"/>
    </source>
</evidence>
<protein>
    <recommendedName>
        <fullName evidence="11">Ionotropic receptor</fullName>
    </recommendedName>
</protein>
<evidence type="ECO:0000256" key="3">
    <source>
        <dbReference type="ARBA" id="ARBA00022692"/>
    </source>
</evidence>
<dbReference type="PANTHER" id="PTHR42643">
    <property type="entry name" value="IONOTROPIC RECEPTOR 20A-RELATED"/>
    <property type="match status" value="1"/>
</dbReference>
<reference evidence="10" key="1">
    <citation type="submission" date="2007-06" db="EMBL/GenBank/DDBJ databases">
        <title>Bracovirus Evolution: Comparative Genomics of Multiple Viral and Proviral Genomes.</title>
        <authorList>
            <person name="Desjardins C.A."/>
            <person name="Gundersen-Rindal D.E."/>
            <person name="Hostetler J.B."/>
            <person name="Tallon L.J."/>
            <person name="Utterback T.R."/>
            <person name="Fuester R.W."/>
            <person name="Schatz M.C."/>
            <person name="Pedroni M.J."/>
            <person name="Fadrosh D.W."/>
            <person name="Haas B.J."/>
            <person name="Toms B.S."/>
            <person name="Chen D."/>
            <person name="Nene V."/>
        </authorList>
    </citation>
    <scope>NUCLEOTIDE SEQUENCE</scope>
</reference>
<organism evidence="10">
    <name type="scientific">Glyptapanteles indiensis</name>
    <name type="common">Parasitoid wasp</name>
    <dbReference type="NCBI Taxonomy" id="92994"/>
    <lineage>
        <taxon>Eukaryota</taxon>
        <taxon>Metazoa</taxon>
        <taxon>Ecdysozoa</taxon>
        <taxon>Arthropoda</taxon>
        <taxon>Hexapoda</taxon>
        <taxon>Insecta</taxon>
        <taxon>Pterygota</taxon>
        <taxon>Neoptera</taxon>
        <taxon>Endopterygota</taxon>
        <taxon>Hymenoptera</taxon>
        <taxon>Apocrita</taxon>
        <taxon>Ichneumonoidea</taxon>
        <taxon>Braconidae</taxon>
        <taxon>Microgastrinae</taxon>
        <taxon>Glyptapanteles</taxon>
    </lineage>
</organism>
<sequence>MWRAIILCCLVLVNVSRSEIKINNPKQTDYSERLKRDARELIQICFTNNSNPVVISADLLDNNWDPSRNSLIVVDREFNKHITGFLPSYPTYVLSYESIDNLKPVMDNLQKSKFWNINSPFLMARTGSRCPSPRRMLEFMWNRDLLSVYYLCVKKNSTVVFTLNPYASYAPAPWELIDKFGDSDKKLTLFRLEYTKDPEICKSIIFDKTDHLEGTKIKIVQFEDTEIFSEEEKRKFADDIVKNGLTTDYINLYKISALINATPTLDIISTVNEPLRGDIKQFADSKYDIYNTFETIDVTDYEYVDVMADYSNEKSFSIMTKKTDSLTGISKLTNDVNFVVGTILLLIMFTIVMVIINRDDIGLALMDMVRLVTGMALETPLNRLAMKFIFFFGFLFSFLIVPDFLGHISAILSQPPGCNVDTMKDLFENKLHVYYWDRLHNDILNEKLWVTNEDKKYLHPVSYYDLQMAMDDVRQNSTVACIHFTQNLQYSQIQKSNIYVSKEAVFQKQLVYLVRKNWPLKSKFDQMALNAMEQGFGFSIFLKKIILDKVKKLASEKKIEESKKYDQLDYDNLMFNYYFFGFLVASGVMSFVIEIILARYFRVYRRFQMRARY</sequence>
<dbReference type="PANTHER" id="PTHR42643:SF39">
    <property type="entry name" value="IONOTROPIC RECEPTOR 56A-RELATED"/>
    <property type="match status" value="1"/>
</dbReference>
<evidence type="ECO:0008006" key="11">
    <source>
        <dbReference type="Google" id="ProtNLM"/>
    </source>
</evidence>
<feature type="signal peptide" evidence="9">
    <location>
        <begin position="1"/>
        <end position="18"/>
    </location>
</feature>
<feature type="chain" id="PRO_5002861029" description="Ionotropic receptor" evidence="9">
    <location>
        <begin position="19"/>
        <end position="613"/>
    </location>
</feature>
<keyword evidence="2" id="KW-1003">Cell membrane</keyword>
<keyword evidence="6" id="KW-0675">Receptor</keyword>
<evidence type="ECO:0000256" key="2">
    <source>
        <dbReference type="ARBA" id="ARBA00022475"/>
    </source>
</evidence>